<dbReference type="Pfam" id="PF14559">
    <property type="entry name" value="TPR_19"/>
    <property type="match status" value="1"/>
</dbReference>
<organism evidence="2 3">
    <name type="scientific">Tectimicrobiota bacterium</name>
    <dbReference type="NCBI Taxonomy" id="2528274"/>
    <lineage>
        <taxon>Bacteria</taxon>
        <taxon>Pseudomonadati</taxon>
        <taxon>Nitrospinota/Tectimicrobiota group</taxon>
        <taxon>Candidatus Tectimicrobiota</taxon>
    </lineage>
</organism>
<dbReference type="Gene3D" id="1.25.40.10">
    <property type="entry name" value="Tetratricopeptide repeat domain"/>
    <property type="match status" value="2"/>
</dbReference>
<feature type="signal peptide" evidence="1">
    <location>
        <begin position="1"/>
        <end position="22"/>
    </location>
</feature>
<evidence type="ECO:0000313" key="2">
    <source>
        <dbReference type="EMBL" id="MBI4251931.1"/>
    </source>
</evidence>
<dbReference type="Proteomes" id="UP000752292">
    <property type="component" value="Unassembled WGS sequence"/>
</dbReference>
<evidence type="ECO:0000313" key="3">
    <source>
        <dbReference type="Proteomes" id="UP000752292"/>
    </source>
</evidence>
<gene>
    <name evidence="2" type="ORF">HY618_05675</name>
</gene>
<proteinExistence type="predicted"/>
<dbReference type="SUPFAM" id="SSF48452">
    <property type="entry name" value="TPR-like"/>
    <property type="match status" value="1"/>
</dbReference>
<comment type="caution">
    <text evidence="2">The sequence shown here is derived from an EMBL/GenBank/DDBJ whole genome shotgun (WGS) entry which is preliminary data.</text>
</comment>
<protein>
    <recommendedName>
        <fullName evidence="4">Tetratricopeptide repeat protein</fullName>
    </recommendedName>
</protein>
<evidence type="ECO:0000256" key="1">
    <source>
        <dbReference type="SAM" id="SignalP"/>
    </source>
</evidence>
<dbReference type="EMBL" id="JACQRX010000249">
    <property type="protein sequence ID" value="MBI4251931.1"/>
    <property type="molecule type" value="Genomic_DNA"/>
</dbReference>
<accession>A0A933E897</accession>
<dbReference type="AlphaFoldDB" id="A0A933E897"/>
<sequence>MRGILALTLVLALLLAPGPAAASAPVDEEALRRGVEAASAGRYEEALGIFGRFADRHPGRAEGPFFQAAVYQLLKGHFELPPYKKGLEENLARTLALAEERMRREPGDARAHFFAGLAHGIQAVEAMNEFRYLTALLEGRKMVALLERTLVLDPGLADAYYGLGIYRLRRAQIFWLRPFLGEEVAGGVGMLRRAAREGRWMGVLARVDLAWALYREERYDEARRELAPLIARYPDHPLYALARAEGYFLQRDYPRAKAEFAGLRRRLAGRADRFSRFYGRFAQWRVARCDFALGRYAEAGSAAREVMEAPDLNSSLLRQVRKGAASMLDRIEKEGAGRRNGG</sequence>
<evidence type="ECO:0008006" key="4">
    <source>
        <dbReference type="Google" id="ProtNLM"/>
    </source>
</evidence>
<reference evidence="2" key="1">
    <citation type="submission" date="2020-07" db="EMBL/GenBank/DDBJ databases">
        <title>Huge and variable diversity of episymbiotic CPR bacteria and DPANN archaea in groundwater ecosystems.</title>
        <authorList>
            <person name="He C.Y."/>
            <person name="Keren R."/>
            <person name="Whittaker M."/>
            <person name="Farag I.F."/>
            <person name="Doudna J."/>
            <person name="Cate J.H.D."/>
            <person name="Banfield J.F."/>
        </authorList>
    </citation>
    <scope>NUCLEOTIDE SEQUENCE</scope>
    <source>
        <strain evidence="2">NC_groundwater_1370_Ag_S-0.2um_69_93</strain>
    </source>
</reference>
<name>A0A933E897_UNCTE</name>
<keyword evidence="1" id="KW-0732">Signal</keyword>
<feature type="chain" id="PRO_5037575228" description="Tetratricopeptide repeat protein" evidence="1">
    <location>
        <begin position="23"/>
        <end position="342"/>
    </location>
</feature>
<dbReference type="InterPro" id="IPR011990">
    <property type="entry name" value="TPR-like_helical_dom_sf"/>
</dbReference>